<gene>
    <name evidence="2" type="ORF">LuPra_04468</name>
</gene>
<evidence type="ECO:0000256" key="1">
    <source>
        <dbReference type="SAM" id="SignalP"/>
    </source>
</evidence>
<accession>A0A143PS57</accession>
<dbReference type="EMBL" id="CP015136">
    <property type="protein sequence ID" value="AMY11221.1"/>
    <property type="molecule type" value="Genomic_DNA"/>
</dbReference>
<proteinExistence type="predicted"/>
<dbReference type="RefSeq" id="WP_110172787.1">
    <property type="nucleotide sequence ID" value="NZ_CP015136.1"/>
</dbReference>
<dbReference type="KEGG" id="abac:LuPra_04468"/>
<evidence type="ECO:0000313" key="2">
    <source>
        <dbReference type="EMBL" id="AMY11221.1"/>
    </source>
</evidence>
<feature type="signal peptide" evidence="1">
    <location>
        <begin position="1"/>
        <end position="19"/>
    </location>
</feature>
<dbReference type="STRING" id="1855912.LuPra_04468"/>
<reference evidence="3" key="2">
    <citation type="submission" date="2016-04" db="EMBL/GenBank/DDBJ databases">
        <title>First Complete Genome Sequence of a Subdivision 6 Acidobacterium.</title>
        <authorList>
            <person name="Huang S."/>
            <person name="Vieira S."/>
            <person name="Bunk B."/>
            <person name="Riedel T."/>
            <person name="Sproeer C."/>
            <person name="Overmann J."/>
        </authorList>
    </citation>
    <scope>NUCLEOTIDE SEQUENCE [LARGE SCALE GENOMIC DNA]</scope>
    <source>
        <strain evidence="3">DSM 100886 HEG_-6_39</strain>
    </source>
</reference>
<dbReference type="AlphaFoldDB" id="A0A143PS57"/>
<keyword evidence="3" id="KW-1185">Reference proteome</keyword>
<keyword evidence="1" id="KW-0732">Signal</keyword>
<evidence type="ECO:0000313" key="3">
    <source>
        <dbReference type="Proteomes" id="UP000076079"/>
    </source>
</evidence>
<organism evidence="2 3">
    <name type="scientific">Luteitalea pratensis</name>
    <dbReference type="NCBI Taxonomy" id="1855912"/>
    <lineage>
        <taxon>Bacteria</taxon>
        <taxon>Pseudomonadati</taxon>
        <taxon>Acidobacteriota</taxon>
        <taxon>Vicinamibacteria</taxon>
        <taxon>Vicinamibacterales</taxon>
        <taxon>Vicinamibacteraceae</taxon>
        <taxon>Luteitalea</taxon>
    </lineage>
</organism>
<reference evidence="2 3" key="1">
    <citation type="journal article" date="2016" name="Genome Announc.">
        <title>First Complete Genome Sequence of a Subdivision 6 Acidobacterium Strain.</title>
        <authorList>
            <person name="Huang S."/>
            <person name="Vieira S."/>
            <person name="Bunk B."/>
            <person name="Riedel T."/>
            <person name="Sproer C."/>
            <person name="Overmann J."/>
        </authorList>
    </citation>
    <scope>NUCLEOTIDE SEQUENCE [LARGE SCALE GENOMIC DNA]</scope>
    <source>
        <strain evidence="3">DSM 100886 HEG_-6_39</strain>
    </source>
</reference>
<feature type="chain" id="PRO_5007511870" evidence="1">
    <location>
        <begin position="20"/>
        <end position="151"/>
    </location>
</feature>
<name>A0A143PS57_LUTPR</name>
<protein>
    <submittedName>
        <fullName evidence="2">Uncharacterized protein</fullName>
    </submittedName>
</protein>
<sequence length="151" mass="16000" precursor="true">MITSLLLSMALASPAQAPAAPPLAPPPVADSSSTIGPGDLWLVIYSVLPGRTAQFEAVARQVREALARSTQEVRKAQARDLRIHRSALPSADGKVMYFLQIPALTGDADRSGFDVLIDAVLPEQASALKKELQTALDPTNPSGNTFLISLK</sequence>
<dbReference type="Proteomes" id="UP000076079">
    <property type="component" value="Chromosome"/>
</dbReference>